<dbReference type="EMBL" id="BMAO01011402">
    <property type="protein sequence ID" value="GFQ73361.1"/>
    <property type="molecule type" value="Genomic_DNA"/>
</dbReference>
<comment type="caution">
    <text evidence="1">The sequence shown here is derived from an EMBL/GenBank/DDBJ whole genome shotgun (WGS) entry which is preliminary data.</text>
</comment>
<dbReference type="AlphaFoldDB" id="A0A8X6F9I4"/>
<evidence type="ECO:0000313" key="1">
    <source>
        <dbReference type="EMBL" id="GFQ73361.1"/>
    </source>
</evidence>
<evidence type="ECO:0000313" key="2">
    <source>
        <dbReference type="Proteomes" id="UP000887116"/>
    </source>
</evidence>
<sequence>MAEVEEALMKARRMAVRDLCELIPLMSAKPTFTQFWPTNPIARDAWTLLSLVIQDLGPPPDIGNDKTIP</sequence>
<proteinExistence type="predicted"/>
<name>A0A8X6F9I4_TRICU</name>
<keyword evidence="2" id="KW-1185">Reference proteome</keyword>
<accession>A0A8X6F9I4</accession>
<organism evidence="1 2">
    <name type="scientific">Trichonephila clavata</name>
    <name type="common">Joro spider</name>
    <name type="synonym">Nephila clavata</name>
    <dbReference type="NCBI Taxonomy" id="2740835"/>
    <lineage>
        <taxon>Eukaryota</taxon>
        <taxon>Metazoa</taxon>
        <taxon>Ecdysozoa</taxon>
        <taxon>Arthropoda</taxon>
        <taxon>Chelicerata</taxon>
        <taxon>Arachnida</taxon>
        <taxon>Araneae</taxon>
        <taxon>Araneomorphae</taxon>
        <taxon>Entelegynae</taxon>
        <taxon>Araneoidea</taxon>
        <taxon>Nephilidae</taxon>
        <taxon>Trichonephila</taxon>
    </lineage>
</organism>
<dbReference type="Proteomes" id="UP000887116">
    <property type="component" value="Unassembled WGS sequence"/>
</dbReference>
<protein>
    <submittedName>
        <fullName evidence="1">Uncharacterized protein</fullName>
    </submittedName>
</protein>
<gene>
    <name evidence="1" type="ORF">TNCT_389471</name>
</gene>
<reference evidence="1" key="1">
    <citation type="submission" date="2020-07" db="EMBL/GenBank/DDBJ databases">
        <title>Multicomponent nature underlies the extraordinary mechanical properties of spider dragline silk.</title>
        <authorList>
            <person name="Kono N."/>
            <person name="Nakamura H."/>
            <person name="Mori M."/>
            <person name="Yoshida Y."/>
            <person name="Ohtoshi R."/>
            <person name="Malay A.D."/>
            <person name="Moran D.A.P."/>
            <person name="Tomita M."/>
            <person name="Numata K."/>
            <person name="Arakawa K."/>
        </authorList>
    </citation>
    <scope>NUCLEOTIDE SEQUENCE</scope>
</reference>